<dbReference type="InterPro" id="IPR051226">
    <property type="entry name" value="PP1_Regulatory_Subunit"/>
</dbReference>
<evidence type="ECO:0000313" key="5">
    <source>
        <dbReference type="EMBL" id="CAJ0610442.1"/>
    </source>
</evidence>
<dbReference type="Pfam" id="PF13637">
    <property type="entry name" value="Ank_4"/>
    <property type="match status" value="1"/>
</dbReference>
<dbReference type="EMBL" id="CATQJL010000326">
    <property type="protein sequence ID" value="CAJ0610442.1"/>
    <property type="molecule type" value="Genomic_DNA"/>
</dbReference>
<dbReference type="PANTHER" id="PTHR24179:SF21">
    <property type="entry name" value="MYOSIN BINDING SUBUNIT, ISOFORM O"/>
    <property type="match status" value="1"/>
</dbReference>
<dbReference type="GO" id="GO:0004857">
    <property type="term" value="F:enzyme inhibitor activity"/>
    <property type="evidence" value="ECO:0007669"/>
    <property type="project" value="TreeGrafter"/>
</dbReference>
<comment type="caution">
    <text evidence="5">The sequence shown here is derived from an EMBL/GenBank/DDBJ whole genome shotgun (WGS) entry which is preliminary data.</text>
</comment>
<evidence type="ECO:0000256" key="3">
    <source>
        <dbReference type="ARBA" id="ARBA00038386"/>
    </source>
</evidence>
<dbReference type="AlphaFoldDB" id="A0AA36HGU9"/>
<organism evidence="5 6">
    <name type="scientific">Cylicocyclus nassatus</name>
    <name type="common">Nematode worm</name>
    <dbReference type="NCBI Taxonomy" id="53992"/>
    <lineage>
        <taxon>Eukaryota</taxon>
        <taxon>Metazoa</taxon>
        <taxon>Ecdysozoa</taxon>
        <taxon>Nematoda</taxon>
        <taxon>Chromadorea</taxon>
        <taxon>Rhabditida</taxon>
        <taxon>Rhabditina</taxon>
        <taxon>Rhabditomorpha</taxon>
        <taxon>Strongyloidea</taxon>
        <taxon>Strongylidae</taxon>
        <taxon>Cylicocyclus</taxon>
    </lineage>
</organism>
<accession>A0AA36HGU9</accession>
<dbReference type="InterPro" id="IPR002110">
    <property type="entry name" value="Ankyrin_rpt"/>
</dbReference>
<gene>
    <name evidence="5" type="ORF">CYNAS_LOCUS22425</name>
</gene>
<dbReference type="Proteomes" id="UP001176961">
    <property type="component" value="Unassembled WGS sequence"/>
</dbReference>
<feature type="region of interest" description="Disordered" evidence="4">
    <location>
        <begin position="19"/>
        <end position="44"/>
    </location>
</feature>
<dbReference type="SUPFAM" id="SSF48403">
    <property type="entry name" value="Ankyrin repeat"/>
    <property type="match status" value="1"/>
</dbReference>
<keyword evidence="6" id="KW-1185">Reference proteome</keyword>
<dbReference type="Gene3D" id="1.25.40.20">
    <property type="entry name" value="Ankyrin repeat-containing domain"/>
    <property type="match status" value="1"/>
</dbReference>
<reference evidence="5" key="1">
    <citation type="submission" date="2023-07" db="EMBL/GenBank/DDBJ databases">
        <authorList>
            <consortium name="CYATHOMIX"/>
        </authorList>
    </citation>
    <scope>NUCLEOTIDE SEQUENCE</scope>
    <source>
        <strain evidence="5">N/A</strain>
    </source>
</reference>
<protein>
    <submittedName>
        <fullName evidence="5">Uncharacterized protein</fullName>
    </submittedName>
</protein>
<dbReference type="PANTHER" id="PTHR24179">
    <property type="entry name" value="PROTEIN PHOSPHATASE 1 REGULATORY SUBUNIT 12"/>
    <property type="match status" value="1"/>
</dbReference>
<comment type="similarity">
    <text evidence="3">Belongs to the NRARP family.</text>
</comment>
<evidence type="ECO:0000256" key="2">
    <source>
        <dbReference type="ARBA" id="ARBA00022737"/>
    </source>
</evidence>
<dbReference type="GO" id="GO:0005737">
    <property type="term" value="C:cytoplasm"/>
    <property type="evidence" value="ECO:0007669"/>
    <property type="project" value="TreeGrafter"/>
</dbReference>
<sequence>MEEDVEEDSVEADVSLILNWENHDESLQTSQGKGEASEENDSDNFLSACMSGDEEEAEELLAKDVDINTATYEGFTALHKENEQSECVDKTGLYVMPCKRSYLG</sequence>
<evidence type="ECO:0000256" key="4">
    <source>
        <dbReference type="SAM" id="MobiDB-lite"/>
    </source>
</evidence>
<name>A0AA36HGU9_CYLNA</name>
<dbReference type="GO" id="GO:0019208">
    <property type="term" value="F:phosphatase regulator activity"/>
    <property type="evidence" value="ECO:0007669"/>
    <property type="project" value="TreeGrafter"/>
</dbReference>
<keyword evidence="2" id="KW-0677">Repeat</keyword>
<evidence type="ECO:0000313" key="6">
    <source>
        <dbReference type="Proteomes" id="UP001176961"/>
    </source>
</evidence>
<dbReference type="InterPro" id="IPR036770">
    <property type="entry name" value="Ankyrin_rpt-contain_sf"/>
</dbReference>
<keyword evidence="1" id="KW-0217">Developmental protein</keyword>
<proteinExistence type="inferred from homology"/>
<evidence type="ECO:0000256" key="1">
    <source>
        <dbReference type="ARBA" id="ARBA00022473"/>
    </source>
</evidence>